<evidence type="ECO:0000256" key="21">
    <source>
        <dbReference type="ARBA" id="ARBA00023212"/>
    </source>
</evidence>
<evidence type="ECO:0000256" key="10">
    <source>
        <dbReference type="ARBA" id="ARBA00022581"/>
    </source>
</evidence>
<dbReference type="EC" id="2.7.11.1" evidence="5"/>
<feature type="region of interest" description="Disordered" evidence="28">
    <location>
        <begin position="1377"/>
        <end position="1467"/>
    </location>
</feature>
<dbReference type="SMART" id="SM00667">
    <property type="entry name" value="LisH"/>
    <property type="match status" value="1"/>
</dbReference>
<gene>
    <name evidence="29" type="ORF">BEMITA_LOCUS5766</name>
</gene>
<evidence type="ECO:0000256" key="25">
    <source>
        <dbReference type="ARBA" id="ARBA00063313"/>
    </source>
</evidence>
<dbReference type="GO" id="GO:0016567">
    <property type="term" value="P:protein ubiquitination"/>
    <property type="evidence" value="ECO:0007669"/>
    <property type="project" value="InterPro"/>
</dbReference>
<dbReference type="PANTHER" id="PTHR13129">
    <property type="entry name" value="VPRBP PROTEIN-RELATED"/>
    <property type="match status" value="1"/>
</dbReference>
<evidence type="ECO:0000256" key="15">
    <source>
        <dbReference type="ARBA" id="ARBA00022786"/>
    </source>
</evidence>
<evidence type="ECO:0000256" key="3">
    <source>
        <dbReference type="ARBA" id="ARBA00004906"/>
    </source>
</evidence>
<dbReference type="PANTHER" id="PTHR13129:SF4">
    <property type="entry name" value="DDB1- AND CUL4-ASSOCIATED FACTOR 1"/>
    <property type="match status" value="1"/>
</dbReference>
<dbReference type="GO" id="GO:0006325">
    <property type="term" value="P:chromatin organization"/>
    <property type="evidence" value="ECO:0007669"/>
    <property type="project" value="UniProtKB-KW"/>
</dbReference>
<dbReference type="Proteomes" id="UP001152759">
    <property type="component" value="Chromosome 3"/>
</dbReference>
<keyword evidence="22" id="KW-0539">Nucleus</keyword>
<dbReference type="KEGG" id="btab:109031044"/>
<evidence type="ECO:0000256" key="16">
    <source>
        <dbReference type="ARBA" id="ARBA00022840"/>
    </source>
</evidence>
<evidence type="ECO:0000256" key="24">
    <source>
        <dbReference type="ARBA" id="ARBA00048679"/>
    </source>
</evidence>
<feature type="compositionally biased region" description="Acidic residues" evidence="28">
    <location>
        <begin position="1383"/>
        <end position="1412"/>
    </location>
</feature>
<name>A0A9P0G4V1_BEMTA</name>
<evidence type="ECO:0000256" key="5">
    <source>
        <dbReference type="ARBA" id="ARBA00012513"/>
    </source>
</evidence>
<dbReference type="EMBL" id="OU963864">
    <property type="protein sequence ID" value="CAH0768671.1"/>
    <property type="molecule type" value="Genomic_DNA"/>
</dbReference>
<keyword evidence="13" id="KW-0547">Nucleotide-binding</keyword>
<dbReference type="Gene3D" id="2.130.10.10">
    <property type="entry name" value="YVTN repeat-like/Quinoprotein amine dehydrogenase"/>
    <property type="match status" value="1"/>
</dbReference>
<organism evidence="29 30">
    <name type="scientific">Bemisia tabaci</name>
    <name type="common">Sweetpotato whitefly</name>
    <name type="synonym">Aleurodes tabaci</name>
    <dbReference type="NCBI Taxonomy" id="7038"/>
    <lineage>
        <taxon>Eukaryota</taxon>
        <taxon>Metazoa</taxon>
        <taxon>Ecdysozoa</taxon>
        <taxon>Arthropoda</taxon>
        <taxon>Hexapoda</taxon>
        <taxon>Insecta</taxon>
        <taxon>Pterygota</taxon>
        <taxon>Neoptera</taxon>
        <taxon>Paraneoptera</taxon>
        <taxon>Hemiptera</taxon>
        <taxon>Sternorrhyncha</taxon>
        <taxon>Aleyrodoidea</taxon>
        <taxon>Aleyrodidae</taxon>
        <taxon>Aleyrodinae</taxon>
        <taxon>Bemisia</taxon>
    </lineage>
</organism>
<comment type="similarity">
    <text evidence="4">Belongs to the VPRBP/DCAF1 family.</text>
</comment>
<comment type="catalytic activity">
    <reaction evidence="24">
        <text>L-seryl-[protein] + ATP = O-phospho-L-seryl-[protein] + ADP + H(+)</text>
        <dbReference type="Rhea" id="RHEA:17989"/>
        <dbReference type="Rhea" id="RHEA-COMP:9863"/>
        <dbReference type="Rhea" id="RHEA-COMP:11604"/>
        <dbReference type="ChEBI" id="CHEBI:15378"/>
        <dbReference type="ChEBI" id="CHEBI:29999"/>
        <dbReference type="ChEBI" id="CHEBI:30616"/>
        <dbReference type="ChEBI" id="CHEBI:83421"/>
        <dbReference type="ChEBI" id="CHEBI:456216"/>
        <dbReference type="EC" id="2.7.11.1"/>
    </reaction>
</comment>
<keyword evidence="10" id="KW-0945">Host-virus interaction</keyword>
<dbReference type="InterPro" id="IPR015943">
    <property type="entry name" value="WD40/YVTN_repeat-like_dom_sf"/>
</dbReference>
<dbReference type="GO" id="GO:0005813">
    <property type="term" value="C:centrosome"/>
    <property type="evidence" value="ECO:0007669"/>
    <property type="project" value="UniProtKB-SubCell"/>
</dbReference>
<dbReference type="InterPro" id="IPR006594">
    <property type="entry name" value="LisH"/>
</dbReference>
<feature type="compositionally biased region" description="Acidic residues" evidence="28">
    <location>
        <begin position="1428"/>
        <end position="1467"/>
    </location>
</feature>
<evidence type="ECO:0000256" key="7">
    <source>
        <dbReference type="ARBA" id="ARBA00022527"/>
    </source>
</evidence>
<keyword evidence="21" id="KW-0206">Cytoskeleton</keyword>
<dbReference type="GO" id="GO:0005524">
    <property type="term" value="F:ATP binding"/>
    <property type="evidence" value="ECO:0007669"/>
    <property type="project" value="UniProtKB-KW"/>
</dbReference>
<evidence type="ECO:0000256" key="22">
    <source>
        <dbReference type="ARBA" id="ARBA00023242"/>
    </source>
</evidence>
<dbReference type="GO" id="GO:0080008">
    <property type="term" value="C:Cul4-RING E3 ubiquitin ligase complex"/>
    <property type="evidence" value="ECO:0007669"/>
    <property type="project" value="TreeGrafter"/>
</dbReference>
<evidence type="ECO:0000256" key="18">
    <source>
        <dbReference type="ARBA" id="ARBA00022990"/>
    </source>
</evidence>
<comment type="catalytic activity">
    <reaction evidence="23">
        <text>L-threonyl-[protein] + ATP = O-phospho-L-threonyl-[protein] + ADP + H(+)</text>
        <dbReference type="Rhea" id="RHEA:46608"/>
        <dbReference type="Rhea" id="RHEA-COMP:11060"/>
        <dbReference type="Rhea" id="RHEA-COMP:11605"/>
        <dbReference type="ChEBI" id="CHEBI:15378"/>
        <dbReference type="ChEBI" id="CHEBI:30013"/>
        <dbReference type="ChEBI" id="CHEBI:30616"/>
        <dbReference type="ChEBI" id="CHEBI:61977"/>
        <dbReference type="ChEBI" id="CHEBI:456216"/>
        <dbReference type="EC" id="2.7.11.1"/>
    </reaction>
</comment>
<evidence type="ECO:0000256" key="19">
    <source>
        <dbReference type="ARBA" id="ARBA00023015"/>
    </source>
</evidence>
<evidence type="ECO:0000256" key="1">
    <source>
        <dbReference type="ARBA" id="ARBA00004123"/>
    </source>
</evidence>
<sequence length="1467" mass="165294">MTAEGPAKEVVDILRQWEEEHASPNYDPIPTLTKLAVMIEIEAENYQKMDPDPFDERHPSRVYPNCALGHMLKVLFRKDIFMTKLVMDYLRENYYSRQNIIGKDVRKLNIAACRLMLDIMPGLETSAVFETPTNDALIQRLFSWATDAPEPLQTYATGLLAAAMEVQDIAAGFREDNNRLVPLMLERLHKLQREEMEERTKDYQQNCATNPRPFAHLNSHSKDNTLDSSPRKKMRTTRNNKPQTISLYDTDACMQDTFAKTVPKTNGISQKDCKGGRRSSCELGRMSPPRSKASPCRFNESSNSSWSEMEPFLIGSVQMYPPTLDTRQMFILKYLTPMGEYQEFLSHVFEKNALGLILNFINIKETKRSSRLAFEALKYLAALLCHKKFSIEFLSMNGLQHLLEVPQPGIAATGVSICFYYLAYCEDAMERVCLLPKEILHEVVRYGLWLLECSHDSGRCHATMFFGLSFQFQIILEEFDSQDGLRILYNVMSMLQLLSNEGDTVNEDEESSARQIVRHVCVALKRYLEAHLFIQVHKLQRAETGLPSNKICKSSPEEVLEQIETMMELFSFRDTWDPVNKLFNFGGITLLLRVIIFAYEWNYSGRAETVRSALDVLNICSIMPCVALQLCQRVDLPDDANTVGLNVILGAAEGEIVADPEVQKAALGVIITCVCAPIHRFGSKISSSSNLRKRSSYTINSKGLLEKIWECVRTNNGIMVLLSLMTVKTPITDADYIRCLACRALVGLARSETVRQILSMLPLFTNGELQRLMRDPILQDKRQEHVKFQKYALELLEQVSGKTKPDGSELEASLSYIHRANVIAQTRIQFNDKQLFQLIHQHLLSHGMKDSAAMLQKEAGLPEFKNNSNNPFLSPFTYATHSNQCRTRCLSGNSPLSHPLLRLNTSSHQQSDLASPSNSPLGAGFSVRGAATPVCTIKAKPQKLTVVTSQASKTLQKQTESDRLCTALASQASKTLQKQTVTDRVIAAASPVPLQSQPQSQRLTPEPHVTLESIVTEYLTNQHALCKNPMVTCPQFNLLVPHKCPDPKPRNLIPGNFTMRYCKGLQSRRLDQRLIHSRFCPVRTFRLSEDDGYFTCCEFLSDKYLMVGTYGGEVKMFNLQTGADDLTYACHEGYISNLECNKAGNLLLSSTTWRRPLSAMWSVDKVFEQKYAFYEEEFIEFSKLVQDKVIGTKSDIATIYDIETGKKLCSLKPTMSNQYNKNRATFSPTDELVLSDGVLWDVNSGKEIHKLDKLNQTLSGVFHPNGLEIISNTEVWDLRTFHLLRTVSTLDQCSVIFPPTAAAIYAVSLEKENEEESVFETSFKTLDPYDYSSIITVDVKKNIYHLACNMYDTSIAIVENLGDCENVDESTVRLYDVGRYRDDDDEGQDEEEEEEEDMENSDGSGSDDDQQDDAVSFSIIDGGSGSEISDDGGEDDNELESDADGEADADGSSNDDDDDSEMEDLGS</sequence>
<keyword evidence="30" id="KW-1185">Reference proteome</keyword>
<evidence type="ECO:0000256" key="6">
    <source>
        <dbReference type="ARBA" id="ARBA00022490"/>
    </source>
</evidence>
<comment type="subunit">
    <text evidence="25">Component of the DCX (DDB1-CUL4-X-box) E3 ubiquitin-protein ligase complex, named CUL4A-RBX1-DDB1-DCAF1/VPRBP complex. Interacts with DDB1; the interaction is direct. Also forms a ternary complex with DDA1 and DDB1. Interacts with NF2 (via FERM domain). Component of the EDVP complex, a E3 ligase complex containing DYRK2, EDD/UBR5, DDB1 and DCAF1. Interacts with DYRK2; the interaction is direct. Interacts with RAG1; the interaction is direct. Interacts with LLGL1 and LLGL2. Interacts with histone H3. Interacts with ESR1 and LATS1; probably recruited by LATS1 to promote ESR1 ubiquitination and ubiquitin-mediated proteasomal degradation. Directly interacts with TET1, TET2 and TET3 (via C-terminus). Interacts with CEP78; promoting DCAF1 localization to centrosomes.</text>
</comment>
<keyword evidence="9" id="KW-0853">WD repeat</keyword>
<evidence type="ECO:0000256" key="23">
    <source>
        <dbReference type="ARBA" id="ARBA00047899"/>
    </source>
</evidence>
<reference evidence="29" key="1">
    <citation type="submission" date="2021-12" db="EMBL/GenBank/DDBJ databases">
        <authorList>
            <person name="King R."/>
        </authorList>
    </citation>
    <scope>NUCLEOTIDE SEQUENCE</scope>
</reference>
<protein>
    <recommendedName>
        <fullName evidence="26">DDB1- and CUL4-associated factor 1</fullName>
        <ecNumber evidence="5">2.7.11.1</ecNumber>
    </recommendedName>
    <alternativeName>
        <fullName evidence="27">Serine/threonine-protein kinase VPRBP</fullName>
    </alternativeName>
</protein>
<comment type="pathway">
    <text evidence="3">Protein modification; protein ubiquitination.</text>
</comment>
<keyword evidence="16" id="KW-0067">ATP-binding</keyword>
<evidence type="ECO:0000256" key="26">
    <source>
        <dbReference type="ARBA" id="ARBA00071147"/>
    </source>
</evidence>
<comment type="subcellular location">
    <subcellularLocation>
        <location evidence="2">Cytoplasm</location>
        <location evidence="2">Cytoskeleton</location>
        <location evidence="2">Microtubule organizing center</location>
        <location evidence="2">Centrosome</location>
    </subcellularLocation>
    <subcellularLocation>
        <location evidence="1">Nucleus</location>
    </subcellularLocation>
</comment>
<keyword evidence="19" id="KW-0805">Transcription regulation</keyword>
<dbReference type="FunFam" id="2.130.10.10:FF:000055">
    <property type="entry name" value="DDB1 and CUL4-associated factor 1"/>
    <property type="match status" value="1"/>
</dbReference>
<keyword evidence="12" id="KW-0677">Repeat</keyword>
<keyword evidence="14" id="KW-0418">Kinase</keyword>
<keyword evidence="6" id="KW-0963">Cytoplasm</keyword>
<evidence type="ECO:0000313" key="29">
    <source>
        <dbReference type="EMBL" id="CAH0768671.1"/>
    </source>
</evidence>
<evidence type="ECO:0000256" key="14">
    <source>
        <dbReference type="ARBA" id="ARBA00022777"/>
    </source>
</evidence>
<dbReference type="GO" id="GO:0005634">
    <property type="term" value="C:nucleus"/>
    <property type="evidence" value="ECO:0007669"/>
    <property type="project" value="UniProtKB-SubCell"/>
</dbReference>
<dbReference type="PROSITE" id="PS50896">
    <property type="entry name" value="LISH"/>
    <property type="match status" value="1"/>
</dbReference>
<keyword evidence="7" id="KW-0723">Serine/threonine-protein kinase</keyword>
<evidence type="ECO:0000256" key="11">
    <source>
        <dbReference type="ARBA" id="ARBA00022679"/>
    </source>
</evidence>
<evidence type="ECO:0000256" key="17">
    <source>
        <dbReference type="ARBA" id="ARBA00022853"/>
    </source>
</evidence>
<evidence type="ECO:0000256" key="27">
    <source>
        <dbReference type="ARBA" id="ARBA00078221"/>
    </source>
</evidence>
<keyword evidence="17" id="KW-0156">Chromatin regulator</keyword>
<evidence type="ECO:0000256" key="2">
    <source>
        <dbReference type="ARBA" id="ARBA00004300"/>
    </source>
</evidence>
<keyword evidence="8" id="KW-0597">Phosphoprotein</keyword>
<evidence type="ECO:0000256" key="4">
    <source>
        <dbReference type="ARBA" id="ARBA00008845"/>
    </source>
</evidence>
<evidence type="ECO:0000256" key="8">
    <source>
        <dbReference type="ARBA" id="ARBA00022553"/>
    </source>
</evidence>
<proteinExistence type="inferred from homology"/>
<dbReference type="InterPro" id="IPR036322">
    <property type="entry name" value="WD40_repeat_dom_sf"/>
</dbReference>
<dbReference type="SUPFAM" id="SSF50978">
    <property type="entry name" value="WD40 repeat-like"/>
    <property type="match status" value="1"/>
</dbReference>
<evidence type="ECO:0000256" key="28">
    <source>
        <dbReference type="SAM" id="MobiDB-lite"/>
    </source>
</evidence>
<evidence type="ECO:0000256" key="13">
    <source>
        <dbReference type="ARBA" id="ARBA00022741"/>
    </source>
</evidence>
<feature type="region of interest" description="Disordered" evidence="28">
    <location>
        <begin position="210"/>
        <end position="240"/>
    </location>
</feature>
<dbReference type="InterPro" id="IPR033270">
    <property type="entry name" value="VPRBP/DCAF1"/>
</dbReference>
<keyword evidence="15" id="KW-0833">Ubl conjugation pathway</keyword>
<evidence type="ECO:0000313" key="30">
    <source>
        <dbReference type="Proteomes" id="UP001152759"/>
    </source>
</evidence>
<evidence type="ECO:0000256" key="9">
    <source>
        <dbReference type="ARBA" id="ARBA00022574"/>
    </source>
</evidence>
<feature type="region of interest" description="Disordered" evidence="28">
    <location>
        <begin position="265"/>
        <end position="298"/>
    </location>
</feature>
<keyword evidence="11" id="KW-0808">Transferase</keyword>
<evidence type="ECO:0000256" key="12">
    <source>
        <dbReference type="ARBA" id="ARBA00022737"/>
    </source>
</evidence>
<keyword evidence="18" id="KW-0007">Acetylation</keyword>
<keyword evidence="20" id="KW-0804">Transcription</keyword>
<accession>A0A9P0G4V1</accession>
<evidence type="ECO:0000256" key="20">
    <source>
        <dbReference type="ARBA" id="ARBA00023163"/>
    </source>
</evidence>
<dbReference type="GO" id="GO:0004674">
    <property type="term" value="F:protein serine/threonine kinase activity"/>
    <property type="evidence" value="ECO:0007669"/>
    <property type="project" value="UniProtKB-KW"/>
</dbReference>